<dbReference type="InterPro" id="IPR013057">
    <property type="entry name" value="AA_transpt_TM"/>
</dbReference>
<evidence type="ECO:0000256" key="7">
    <source>
        <dbReference type="SAM" id="Phobius"/>
    </source>
</evidence>
<keyword evidence="10" id="KW-1185">Reference proteome</keyword>
<gene>
    <name evidence="9" type="ORF">POM88_036064</name>
</gene>
<reference evidence="9" key="2">
    <citation type="submission" date="2023-05" db="EMBL/GenBank/DDBJ databases">
        <authorList>
            <person name="Schelkunov M.I."/>
        </authorList>
    </citation>
    <scope>NUCLEOTIDE SEQUENCE</scope>
    <source>
        <strain evidence="9">Hsosn_3</strain>
        <tissue evidence="9">Leaf</tissue>
    </source>
</reference>
<dbReference type="PANTHER" id="PTHR42861">
    <property type="entry name" value="CALCIUM-TRANSPORTING ATPASE"/>
    <property type="match status" value="1"/>
</dbReference>
<sequence length="257" mass="28883">MLGNKQVEEAIVANETEHEANREESKEVEDTSALNLKSFLWHGGSAWDAWFSCASNQVSQVLLTLPYSFSQLGFLSGILFQIFYGLVGSWTAYLISVLYLEYRSRKEKKNVNFKNHVIQILDLAHNKSKIEKKVHSVIDNFAERGLRSLGVAGQEVPEGNKDSSGGPWEFIALLPLFDPVRHDSAETIRRALELGVSVKMITCMKKQPRSLSGLSLSCFSVYSSSMDMVLKFWLSFVVIFILYSIFCFLVLCGNYGG</sequence>
<keyword evidence="4" id="KW-0029">Amino-acid transport</keyword>
<evidence type="ECO:0000259" key="8">
    <source>
        <dbReference type="Pfam" id="PF01490"/>
    </source>
</evidence>
<dbReference type="EMBL" id="JAUIZM010000008">
    <property type="protein sequence ID" value="KAK1369972.1"/>
    <property type="molecule type" value="Genomic_DNA"/>
</dbReference>
<evidence type="ECO:0000256" key="3">
    <source>
        <dbReference type="ARBA" id="ARBA00022842"/>
    </source>
</evidence>
<organism evidence="9 10">
    <name type="scientific">Heracleum sosnowskyi</name>
    <dbReference type="NCBI Taxonomy" id="360622"/>
    <lineage>
        <taxon>Eukaryota</taxon>
        <taxon>Viridiplantae</taxon>
        <taxon>Streptophyta</taxon>
        <taxon>Embryophyta</taxon>
        <taxon>Tracheophyta</taxon>
        <taxon>Spermatophyta</taxon>
        <taxon>Magnoliopsida</taxon>
        <taxon>eudicotyledons</taxon>
        <taxon>Gunneridae</taxon>
        <taxon>Pentapetalae</taxon>
        <taxon>asterids</taxon>
        <taxon>campanulids</taxon>
        <taxon>Apiales</taxon>
        <taxon>Apiaceae</taxon>
        <taxon>Apioideae</taxon>
        <taxon>apioid superclade</taxon>
        <taxon>Tordylieae</taxon>
        <taxon>Tordyliinae</taxon>
        <taxon>Heracleum</taxon>
    </lineage>
</organism>
<evidence type="ECO:0000313" key="10">
    <source>
        <dbReference type="Proteomes" id="UP001237642"/>
    </source>
</evidence>
<dbReference type="AlphaFoldDB" id="A0AAD8HPH2"/>
<dbReference type="InterPro" id="IPR023214">
    <property type="entry name" value="HAD_sf"/>
</dbReference>
<keyword evidence="6 7" id="KW-0472">Membrane</keyword>
<evidence type="ECO:0000313" key="9">
    <source>
        <dbReference type="EMBL" id="KAK1369972.1"/>
    </source>
</evidence>
<keyword evidence="2 7" id="KW-0812">Transmembrane</keyword>
<evidence type="ECO:0000256" key="4">
    <source>
        <dbReference type="ARBA" id="ARBA00022970"/>
    </source>
</evidence>
<dbReference type="Gene3D" id="3.40.50.1000">
    <property type="entry name" value="HAD superfamily/HAD-like"/>
    <property type="match status" value="1"/>
</dbReference>
<feature type="transmembrane region" description="Helical" evidence="7">
    <location>
        <begin position="78"/>
        <end position="100"/>
    </location>
</feature>
<reference evidence="9" key="1">
    <citation type="submission" date="2023-02" db="EMBL/GenBank/DDBJ databases">
        <title>Genome of toxic invasive species Heracleum sosnowskyi carries increased number of genes despite the absence of recent whole-genome duplications.</title>
        <authorList>
            <person name="Schelkunov M."/>
            <person name="Shtratnikova V."/>
            <person name="Makarenko M."/>
            <person name="Klepikova A."/>
            <person name="Omelchenko D."/>
            <person name="Novikova G."/>
            <person name="Obukhova E."/>
            <person name="Bogdanov V."/>
            <person name="Penin A."/>
            <person name="Logacheva M."/>
        </authorList>
    </citation>
    <scope>NUCLEOTIDE SEQUENCE</scope>
    <source>
        <strain evidence="9">Hsosn_3</strain>
        <tissue evidence="9">Leaf</tissue>
    </source>
</reference>
<dbReference type="Proteomes" id="UP001237642">
    <property type="component" value="Unassembled WGS sequence"/>
</dbReference>
<comment type="caution">
    <text evidence="9">The sequence shown here is derived from an EMBL/GenBank/DDBJ whole genome shotgun (WGS) entry which is preliminary data.</text>
</comment>
<name>A0AAD8HPH2_9APIA</name>
<dbReference type="GO" id="GO:0000166">
    <property type="term" value="F:nucleotide binding"/>
    <property type="evidence" value="ECO:0007669"/>
    <property type="project" value="InterPro"/>
</dbReference>
<dbReference type="FunFam" id="3.40.1110.10:FF:000191">
    <property type="entry name" value="Membrane H(+)-ATPase1"/>
    <property type="match status" value="1"/>
</dbReference>
<evidence type="ECO:0000256" key="5">
    <source>
        <dbReference type="ARBA" id="ARBA00022989"/>
    </source>
</evidence>
<keyword evidence="4" id="KW-0813">Transport</keyword>
<evidence type="ECO:0000256" key="6">
    <source>
        <dbReference type="ARBA" id="ARBA00023136"/>
    </source>
</evidence>
<keyword evidence="5 7" id="KW-1133">Transmembrane helix</keyword>
<accession>A0AAD8HPH2</accession>
<dbReference type="GO" id="GO:0006865">
    <property type="term" value="P:amino acid transport"/>
    <property type="evidence" value="ECO:0007669"/>
    <property type="project" value="UniProtKB-KW"/>
</dbReference>
<comment type="subcellular location">
    <subcellularLocation>
        <location evidence="1">Membrane</location>
    </subcellularLocation>
</comment>
<feature type="transmembrane region" description="Helical" evidence="7">
    <location>
        <begin position="232"/>
        <end position="256"/>
    </location>
</feature>
<evidence type="ECO:0000256" key="2">
    <source>
        <dbReference type="ARBA" id="ARBA00022692"/>
    </source>
</evidence>
<dbReference type="InterPro" id="IPR023299">
    <property type="entry name" value="ATPase_P-typ_cyto_dom_N"/>
</dbReference>
<dbReference type="Pfam" id="PF01490">
    <property type="entry name" value="Aa_trans"/>
    <property type="match status" value="1"/>
</dbReference>
<protein>
    <recommendedName>
        <fullName evidence="8">Amino acid transporter transmembrane domain-containing protein</fullName>
    </recommendedName>
</protein>
<proteinExistence type="predicted"/>
<dbReference type="SUPFAM" id="SSF81660">
    <property type="entry name" value="Metal cation-transporting ATPase, ATP-binding domain N"/>
    <property type="match status" value="1"/>
</dbReference>
<dbReference type="Gene3D" id="3.40.1110.10">
    <property type="entry name" value="Calcium-transporting ATPase, cytoplasmic domain N"/>
    <property type="match status" value="1"/>
</dbReference>
<dbReference type="GO" id="GO:0016020">
    <property type="term" value="C:membrane"/>
    <property type="evidence" value="ECO:0007669"/>
    <property type="project" value="UniProtKB-SubCell"/>
</dbReference>
<keyword evidence="3" id="KW-0460">Magnesium</keyword>
<evidence type="ECO:0000256" key="1">
    <source>
        <dbReference type="ARBA" id="ARBA00004370"/>
    </source>
</evidence>
<feature type="domain" description="Amino acid transporter transmembrane" evidence="8">
    <location>
        <begin position="42"/>
        <end position="122"/>
    </location>
</feature>